<name>A0ABN8PIZ7_9CNID</name>
<evidence type="ECO:0000313" key="2">
    <source>
        <dbReference type="Proteomes" id="UP001159405"/>
    </source>
</evidence>
<dbReference type="Proteomes" id="UP001159405">
    <property type="component" value="Unassembled WGS sequence"/>
</dbReference>
<keyword evidence="2" id="KW-1185">Reference proteome</keyword>
<proteinExistence type="predicted"/>
<organism evidence="1 2">
    <name type="scientific">Porites lobata</name>
    <dbReference type="NCBI Taxonomy" id="104759"/>
    <lineage>
        <taxon>Eukaryota</taxon>
        <taxon>Metazoa</taxon>
        <taxon>Cnidaria</taxon>
        <taxon>Anthozoa</taxon>
        <taxon>Hexacorallia</taxon>
        <taxon>Scleractinia</taxon>
        <taxon>Fungiina</taxon>
        <taxon>Poritidae</taxon>
        <taxon>Porites</taxon>
    </lineage>
</organism>
<evidence type="ECO:0000313" key="1">
    <source>
        <dbReference type="EMBL" id="CAH3142604.1"/>
    </source>
</evidence>
<sequence length="279" mass="31504">MRLSKLSTMDHAMISGSLSRICRLVSRAHTTRYYVSKNLQLWPLERDKTQWNRTSGDGLIQAVADNFDADISSQNGKLATHSLAMLITQPARDAPDNEENGEGCSIRRISKSEMSAPIDFEIPVQRYQGPKIVPMPPTCASKSVLPLKVLCSAAIAERRAKEIDFSFLRDVTNEESCPEFNGYNTTLTRQQGISYAPKTQAAYLPLIDMTPSDPDTILTALHEAKRLTKNVVKRKPYSQAINNSTRWLWKSNGQIQRDSQTRHCSIGWDAYAYEFCRRD</sequence>
<dbReference type="EMBL" id="CALNXK010000069">
    <property type="protein sequence ID" value="CAH3142604.1"/>
    <property type="molecule type" value="Genomic_DNA"/>
</dbReference>
<reference evidence="1 2" key="1">
    <citation type="submission" date="2022-05" db="EMBL/GenBank/DDBJ databases">
        <authorList>
            <consortium name="Genoscope - CEA"/>
            <person name="William W."/>
        </authorList>
    </citation>
    <scope>NUCLEOTIDE SEQUENCE [LARGE SCALE GENOMIC DNA]</scope>
</reference>
<feature type="non-terminal residue" evidence="1">
    <location>
        <position position="279"/>
    </location>
</feature>
<comment type="caution">
    <text evidence="1">The sequence shown here is derived from an EMBL/GenBank/DDBJ whole genome shotgun (WGS) entry which is preliminary data.</text>
</comment>
<gene>
    <name evidence="1" type="ORF">PLOB_00042472</name>
</gene>
<accession>A0ABN8PIZ7</accession>
<protein>
    <submittedName>
        <fullName evidence="1">Uncharacterized protein</fullName>
    </submittedName>
</protein>